<keyword evidence="4 22" id="KW-1048">Host nucleus</keyword>
<evidence type="ECO:0000256" key="2">
    <source>
        <dbReference type="ARBA" id="ARBA00006240"/>
    </source>
</evidence>
<evidence type="ECO:0000256" key="1">
    <source>
        <dbReference type="ARBA" id="ARBA00004147"/>
    </source>
</evidence>
<feature type="binding site" evidence="21">
    <location>
        <position position="57"/>
    </location>
    <ligand>
        <name>a divalent metal cation</name>
        <dbReference type="ChEBI" id="CHEBI:60240"/>
    </ligand>
</feature>
<comment type="cofactor">
    <cofactor evidence="21">
        <name>Mg(2+)</name>
        <dbReference type="ChEBI" id="CHEBI:18420"/>
    </cofactor>
    <cofactor evidence="21">
        <name>Mn(2+)</name>
        <dbReference type="ChEBI" id="CHEBI:29035"/>
    </cofactor>
    <text evidence="21">Divalent metal cations, possibly Mg(2+) or Mn(2+).</text>
</comment>
<keyword evidence="10 21" id="KW-0479">Metal-binding</keyword>
<evidence type="ECO:0000256" key="9">
    <source>
        <dbReference type="ARBA" id="ARBA00022722"/>
    </source>
</evidence>
<keyword evidence="15 22" id="KW-0067">ATP-binding</keyword>
<evidence type="ECO:0000256" key="21">
    <source>
        <dbReference type="PIRSR" id="PIRSR601191-2"/>
    </source>
</evidence>
<evidence type="ECO:0000256" key="14">
    <source>
        <dbReference type="ARBA" id="ARBA00022806"/>
    </source>
</evidence>
<evidence type="ECO:0000256" key="16">
    <source>
        <dbReference type="ARBA" id="ARBA00023124"/>
    </source>
</evidence>
<feature type="binding site" evidence="21">
    <location>
        <position position="59"/>
    </location>
    <ligand>
        <name>a divalent metal cation</name>
        <dbReference type="ChEBI" id="CHEBI:60240"/>
    </ligand>
</feature>
<keyword evidence="11 22" id="KW-0547">Nucleotide-binding</keyword>
<dbReference type="PROSITE" id="PS52020">
    <property type="entry name" value="CRESS_DNA_REP"/>
    <property type="match status" value="1"/>
</dbReference>
<sequence length="364" mass="40695">MVRAPGFRLQAKNIFLTYPKCPLSKDTVLELLKGIQCPSDKLFIRVAQEKHQDGSLHLHALIQFKGKCQFTNPRHFDLTHPNSSTQYHPNFQSAKSSSDVKAYIEKDQDFVDSGVFQVDGRSARGGQQTANDAYAQALNTGCKSEALQIIKELCPKDFVLQFHNINNNLDRIFSPPPSVYSSPFSLSSFNNVPDIISDWAAENVMDAATRPDRPISIVIEGPSRIGKTVWARSLGPHNYLCGHLDLSPKVYSNSAWYNVIDDVDPQYLKHFKEFMGAQRDWQSNCKYGKPVQIKGGIPTIFLCNPGEGSSFKLWLDKPEQGALKNWATANAIFCDVQSPFWVQEEVSHSGATAHRGEEGQEESS</sequence>
<evidence type="ECO:0000256" key="19">
    <source>
        <dbReference type="ARBA" id="ARBA00024923"/>
    </source>
</evidence>
<dbReference type="InterPro" id="IPR001301">
    <property type="entry name" value="Gemini_AL1_CLV"/>
</dbReference>
<dbReference type="PRINTS" id="PR00227">
    <property type="entry name" value="GEMCOATAL1"/>
</dbReference>
<keyword evidence="7 22" id="KW-0548">Nucleotidyltransferase</keyword>
<dbReference type="Pfam" id="PF00799">
    <property type="entry name" value="Gemini_AL1"/>
    <property type="match status" value="1"/>
</dbReference>
<evidence type="ECO:0000256" key="11">
    <source>
        <dbReference type="ARBA" id="ARBA00022741"/>
    </source>
</evidence>
<dbReference type="GO" id="GO:0003677">
    <property type="term" value="F:DNA binding"/>
    <property type="evidence" value="ECO:0007669"/>
    <property type="project" value="UniProtKB-KW"/>
</dbReference>
<dbReference type="GO" id="GO:0005198">
    <property type="term" value="F:structural molecule activity"/>
    <property type="evidence" value="ECO:0007669"/>
    <property type="project" value="InterPro"/>
</dbReference>
<evidence type="ECO:0000256" key="12">
    <source>
        <dbReference type="ARBA" id="ARBA00022759"/>
    </source>
</evidence>
<feature type="binding site" evidence="21">
    <location>
        <position position="49"/>
    </location>
    <ligand>
        <name>a divalent metal cation</name>
        <dbReference type="ChEBI" id="CHEBI:60240"/>
    </ligand>
</feature>
<dbReference type="GO" id="GO:0006260">
    <property type="term" value="P:DNA replication"/>
    <property type="evidence" value="ECO:0007669"/>
    <property type="project" value="UniProtKB-KW"/>
</dbReference>
<dbReference type="GO" id="GO:0042025">
    <property type="term" value="C:host cell nucleus"/>
    <property type="evidence" value="ECO:0007669"/>
    <property type="project" value="UniProtKB-SubCell"/>
</dbReference>
<dbReference type="Pfam" id="PF08283">
    <property type="entry name" value="Gemini_AL1_M"/>
    <property type="match status" value="1"/>
</dbReference>
<comment type="domain">
    <text evidence="22">There are 3 rolling circle replication (RCR) motifs. RCR-2 is probably involved in metal coordination. RCR-3 is required for phosphodiester bond cleavage for initiation of RCR.</text>
</comment>
<dbReference type="GO" id="GO:0004386">
    <property type="term" value="F:helicase activity"/>
    <property type="evidence" value="ECO:0007669"/>
    <property type="project" value="UniProtKB-KW"/>
</dbReference>
<protein>
    <recommendedName>
        <fullName evidence="3 22">Replication-associated protein</fullName>
        <shortName evidence="22">Rep</shortName>
        <ecNumber evidence="22">3.1.21.-</ecNumber>
    </recommendedName>
</protein>
<evidence type="ECO:0000259" key="23">
    <source>
        <dbReference type="PROSITE" id="PS52020"/>
    </source>
</evidence>
<evidence type="ECO:0000256" key="20">
    <source>
        <dbReference type="PIRSR" id="PIRSR601191-1"/>
    </source>
</evidence>
<dbReference type="GO" id="GO:0016779">
    <property type="term" value="F:nucleotidyltransferase activity"/>
    <property type="evidence" value="ECO:0007669"/>
    <property type="project" value="UniProtKB-KW"/>
</dbReference>
<dbReference type="EC" id="3.1.21.-" evidence="22"/>
<keyword evidence="12 22" id="KW-0255">Endonuclease</keyword>
<evidence type="ECO:0000256" key="15">
    <source>
        <dbReference type="ARBA" id="ARBA00022840"/>
    </source>
</evidence>
<evidence type="ECO:0000256" key="18">
    <source>
        <dbReference type="ARBA" id="ARBA00023268"/>
    </source>
</evidence>
<dbReference type="InterPro" id="IPR049912">
    <property type="entry name" value="CRESS_DNA_REP"/>
</dbReference>
<dbReference type="GO" id="GO:0046872">
    <property type="term" value="F:metal ion binding"/>
    <property type="evidence" value="ECO:0007669"/>
    <property type="project" value="UniProtKB-KW"/>
</dbReference>
<comment type="subcellular location">
    <subcellularLocation>
        <location evidence="1 22">Host nucleus</location>
    </subcellularLocation>
</comment>
<evidence type="ECO:0000256" key="5">
    <source>
        <dbReference type="ARBA" id="ARBA00022581"/>
    </source>
</evidence>
<dbReference type="GO" id="GO:0016888">
    <property type="term" value="F:DNA endonuclease activity, producing 5'-phosphomonoesters"/>
    <property type="evidence" value="ECO:0007669"/>
    <property type="project" value="InterPro"/>
</dbReference>
<dbReference type="GO" id="GO:0005524">
    <property type="term" value="F:ATP binding"/>
    <property type="evidence" value="ECO:0007669"/>
    <property type="project" value="UniProtKB-KW"/>
</dbReference>
<accession>A0A023PLF4</accession>
<dbReference type="InterPro" id="IPR022692">
    <property type="entry name" value="Gemini_AL1_REP_central"/>
</dbReference>
<dbReference type="PRINTS" id="PR00228">
    <property type="entry name" value="GEMCOATCLVL1"/>
</dbReference>
<evidence type="ECO:0000256" key="17">
    <source>
        <dbReference type="ARBA" id="ARBA00023125"/>
    </source>
</evidence>
<evidence type="ECO:0000256" key="6">
    <source>
        <dbReference type="ARBA" id="ARBA00022679"/>
    </source>
</evidence>
<comment type="cofactor">
    <cofactor evidence="22">
        <name>Mn(2+)</name>
        <dbReference type="ChEBI" id="CHEBI:29035"/>
    </cofactor>
</comment>
<feature type="binding site" evidence="21">
    <location>
        <position position="107"/>
    </location>
    <ligand>
        <name>a divalent metal cation</name>
        <dbReference type="ChEBI" id="CHEBI:60240"/>
    </ligand>
</feature>
<evidence type="ECO:0000256" key="4">
    <source>
        <dbReference type="ARBA" id="ARBA00022562"/>
    </source>
</evidence>
<keyword evidence="13 22" id="KW-0378">Hydrolase</keyword>
<evidence type="ECO:0000256" key="13">
    <source>
        <dbReference type="ARBA" id="ARBA00022801"/>
    </source>
</evidence>
<dbReference type="InterPro" id="IPR001191">
    <property type="entry name" value="Gemini_AL1_REP"/>
</dbReference>
<dbReference type="Gene3D" id="3.40.1310.20">
    <property type="match status" value="1"/>
</dbReference>
<evidence type="ECO:0000313" key="25">
    <source>
        <dbReference type="Proteomes" id="UP000204208"/>
    </source>
</evidence>
<keyword evidence="14 22" id="KW-0347">Helicase</keyword>
<evidence type="ECO:0000256" key="10">
    <source>
        <dbReference type="ARBA" id="ARBA00022723"/>
    </source>
</evidence>
<keyword evidence="16 22" id="KW-0190">Covalent protein-DNA linkage</keyword>
<dbReference type="Proteomes" id="UP000204208">
    <property type="component" value="Segment DNA A"/>
</dbReference>
<evidence type="ECO:0000256" key="22">
    <source>
        <dbReference type="RuleBase" id="RU361249"/>
    </source>
</evidence>
<comment type="function">
    <text evidence="19 22">Essential for the replication of viral ssDNA. The closed circular ssDNA genome is first converted to a superhelical dsDNA. Rep binds a specific region at the genome origin of replication. It introduces an endonucleolytic nick within the conserved sequence 5'-TAATATTAC-3' in the intergenic region of the genome present in all geminiviruses, thereby initiating the rolling circle replication (RCR). Following cleavage, binds covalently to the 5'-phosphate of DNA as a tyrosyl ester. The cleavage gives rise to a free 3'-OH that serves as a primer for the cellular DNA polymerase. The polymerase synthesizes the (+) strand DNA by rolling circle mechanism. After one round of replication, a Rep-catalyzed nucleotidyl transfer reaction releases a circular single-stranded virus genome, thereby terminating the replication. Displays origin-specific DNA cleavage, nucleotidyl transferase, ATPase and helicase activities.</text>
</comment>
<keyword evidence="9 22" id="KW-0540">Nuclease</keyword>
<evidence type="ECO:0000256" key="8">
    <source>
        <dbReference type="ARBA" id="ARBA00022705"/>
    </source>
</evidence>
<evidence type="ECO:0000313" key="24">
    <source>
        <dbReference type="EMBL" id="AHX25726.1"/>
    </source>
</evidence>
<feature type="active site" description="For DNA cleavage activity" evidence="20">
    <location>
        <position position="103"/>
    </location>
</feature>
<organism evidence="24 25">
    <name type="scientific">Sweet potato leaf curl Henan virus</name>
    <dbReference type="NCBI Taxonomy" id="1489311"/>
    <lineage>
        <taxon>Viruses</taxon>
        <taxon>Monodnaviria</taxon>
        <taxon>Shotokuvirae</taxon>
        <taxon>Cressdnaviricota</taxon>
        <taxon>Repensiviricetes</taxon>
        <taxon>Geplafuvirales</taxon>
        <taxon>Geminiviridae</taxon>
        <taxon>Begomovirus</taxon>
        <taxon>Begomovirus ipomoeahenanense</taxon>
    </lineage>
</organism>
<evidence type="ECO:0000256" key="3">
    <source>
        <dbReference type="ARBA" id="ARBA00014531"/>
    </source>
</evidence>
<comment type="similarity">
    <text evidence="2 22">Belongs to the geminiviridae Rep protein family.</text>
</comment>
<keyword evidence="18 22" id="KW-0511">Multifunctional enzyme</keyword>
<comment type="subunit">
    <text evidence="22">Homooligomer.</text>
</comment>
<dbReference type="SUPFAM" id="SSF55464">
    <property type="entry name" value="Origin of replication-binding domain, RBD-like"/>
    <property type="match status" value="1"/>
</dbReference>
<dbReference type="EMBL" id="KJ476507">
    <property type="protein sequence ID" value="AHX25726.1"/>
    <property type="molecule type" value="Genomic_DNA"/>
</dbReference>
<proteinExistence type="inferred from homology"/>
<keyword evidence="17 22" id="KW-0238">DNA-binding</keyword>
<feature type="domain" description="CRESS-DNA virus Rep endonuclease" evidence="23">
    <location>
        <begin position="8"/>
        <end position="116"/>
    </location>
</feature>
<name>A0A023PLF4_9GEMI</name>
<keyword evidence="6 22" id="KW-0808">Transferase</keyword>
<keyword evidence="8" id="KW-0235">DNA replication</keyword>
<reference evidence="25" key="1">
    <citation type="submission" date="2014-02" db="EMBL/GenBank/DDBJ databases">
        <title>Genetic diversity of sweet potato begomoviruses in China.</title>
        <authorList>
            <person name="Liu Q.L."/>
            <person name="Zhang Z.C."/>
            <person name="Qiao Q."/>
            <person name="Qin Y.H."/>
            <person name="Zhang D.S."/>
            <person name="Tian Y.T."/>
            <person name="Wang S."/>
            <person name="Wang Y.J."/>
        </authorList>
    </citation>
    <scope>NUCLEOTIDE SEQUENCE [LARGE SCALE GENOMIC DNA]</scope>
</reference>
<keyword evidence="5" id="KW-0945">Host-virus interaction</keyword>
<evidence type="ECO:0000256" key="7">
    <source>
        <dbReference type="ARBA" id="ARBA00022695"/>
    </source>
</evidence>